<feature type="domain" description="HMG box" evidence="3">
    <location>
        <begin position="43"/>
        <end position="115"/>
    </location>
</feature>
<keyword evidence="2" id="KW-0539">Nucleus</keyword>
<gene>
    <name evidence="4" type="ORF">FFLO_02337</name>
</gene>
<dbReference type="PANTHER" id="PTHR48112">
    <property type="entry name" value="HIGH MOBILITY GROUP PROTEIN DSP1"/>
    <property type="match status" value="1"/>
</dbReference>
<dbReference type="GO" id="GO:0003677">
    <property type="term" value="F:DNA binding"/>
    <property type="evidence" value="ECO:0007669"/>
    <property type="project" value="UniProtKB-UniRule"/>
</dbReference>
<dbReference type="Proteomes" id="UP000812966">
    <property type="component" value="Unassembled WGS sequence"/>
</dbReference>
<organism evidence="4 5">
    <name type="scientific">Filobasidium floriforme</name>
    <dbReference type="NCBI Taxonomy" id="5210"/>
    <lineage>
        <taxon>Eukaryota</taxon>
        <taxon>Fungi</taxon>
        <taxon>Dikarya</taxon>
        <taxon>Basidiomycota</taxon>
        <taxon>Agaricomycotina</taxon>
        <taxon>Tremellomycetes</taxon>
        <taxon>Filobasidiales</taxon>
        <taxon>Filobasidiaceae</taxon>
        <taxon>Filobasidium</taxon>
    </lineage>
</organism>
<comment type="caution">
    <text evidence="4">The sequence shown here is derived from an EMBL/GenBank/DDBJ whole genome shotgun (WGS) entry which is preliminary data.</text>
</comment>
<reference evidence="4" key="1">
    <citation type="submission" date="2020-04" db="EMBL/GenBank/DDBJ databases">
        <title>Analysis of mating type loci in Filobasidium floriforme.</title>
        <authorList>
            <person name="Nowrousian M."/>
        </authorList>
    </citation>
    <scope>NUCLEOTIDE SEQUENCE</scope>
    <source>
        <strain evidence="4">CBS 6242</strain>
    </source>
</reference>
<name>A0A8K0JN66_9TREE</name>
<feature type="DNA-binding region" description="HMG box" evidence="2">
    <location>
        <begin position="162"/>
        <end position="230"/>
    </location>
</feature>
<keyword evidence="1 2" id="KW-0238">DNA-binding</keyword>
<dbReference type="InterPro" id="IPR009071">
    <property type="entry name" value="HMG_box_dom"/>
</dbReference>
<dbReference type="GO" id="GO:0005634">
    <property type="term" value="C:nucleus"/>
    <property type="evidence" value="ECO:0007669"/>
    <property type="project" value="UniProtKB-UniRule"/>
</dbReference>
<dbReference type="SUPFAM" id="SSF47095">
    <property type="entry name" value="HMG-box"/>
    <property type="match status" value="2"/>
</dbReference>
<dbReference type="InterPro" id="IPR036910">
    <property type="entry name" value="HMG_box_dom_sf"/>
</dbReference>
<evidence type="ECO:0000256" key="1">
    <source>
        <dbReference type="ARBA" id="ARBA00023125"/>
    </source>
</evidence>
<feature type="domain" description="HMG box" evidence="3">
    <location>
        <begin position="162"/>
        <end position="230"/>
    </location>
</feature>
<dbReference type="EMBL" id="JABELV010000036">
    <property type="protein sequence ID" value="KAG7562251.1"/>
    <property type="molecule type" value="Genomic_DNA"/>
</dbReference>
<evidence type="ECO:0000313" key="5">
    <source>
        <dbReference type="Proteomes" id="UP000812966"/>
    </source>
</evidence>
<sequence>MNRTQLPTLFRGLNLRAQRSITSSPVVNLVNKKFEDAGLPLPPKAPMSSYAFFFTEIYPDIRGSYLNPEGKVDSRAVAKAAGAKWNALSEDEKKPYVQKGKSAQEAYKSSYLKYYNSLSAPDLARLNSILPRPLLNPNLPRTAADGSKLRHNIRNPKKEGEPQRPIGGFFAFMRELREDEGLKKEAEEKGVSKGDMQVWLSKKGGETWATMNDEQKKKYMDQAAAVRSDYVAWKAKQN</sequence>
<dbReference type="PROSITE" id="PS50118">
    <property type="entry name" value="HMG_BOX_2"/>
    <property type="match status" value="2"/>
</dbReference>
<evidence type="ECO:0000313" key="4">
    <source>
        <dbReference type="EMBL" id="KAG7562251.1"/>
    </source>
</evidence>
<dbReference type="InterPro" id="IPR050342">
    <property type="entry name" value="HMGB"/>
</dbReference>
<dbReference type="SMART" id="SM00398">
    <property type="entry name" value="HMG"/>
    <property type="match status" value="2"/>
</dbReference>
<accession>A0A8K0JN66</accession>
<dbReference type="CDD" id="cd00084">
    <property type="entry name" value="HMG-box_SF"/>
    <property type="match status" value="1"/>
</dbReference>
<keyword evidence="5" id="KW-1185">Reference proteome</keyword>
<feature type="DNA-binding region" description="HMG box" evidence="2">
    <location>
        <begin position="43"/>
        <end position="115"/>
    </location>
</feature>
<dbReference type="Pfam" id="PF09011">
    <property type="entry name" value="HMG_box_2"/>
    <property type="match status" value="2"/>
</dbReference>
<dbReference type="PANTHER" id="PTHR48112:SF22">
    <property type="entry name" value="MITOCHONDRIAL TRANSCRIPTION FACTOR A, ISOFORM B"/>
    <property type="match status" value="1"/>
</dbReference>
<evidence type="ECO:0000259" key="3">
    <source>
        <dbReference type="PROSITE" id="PS50118"/>
    </source>
</evidence>
<dbReference type="OrthoDB" id="5550281at2759"/>
<dbReference type="Gene3D" id="1.10.30.10">
    <property type="entry name" value="High mobility group box domain"/>
    <property type="match status" value="2"/>
</dbReference>
<protein>
    <recommendedName>
        <fullName evidence="3">HMG box domain-containing protein</fullName>
    </recommendedName>
</protein>
<dbReference type="AlphaFoldDB" id="A0A8K0JN66"/>
<evidence type="ECO:0000256" key="2">
    <source>
        <dbReference type="PROSITE-ProRule" id="PRU00267"/>
    </source>
</evidence>
<proteinExistence type="predicted"/>